<accession>A0AA89B2F5</accession>
<dbReference type="Proteomes" id="UP001188597">
    <property type="component" value="Unassembled WGS sequence"/>
</dbReference>
<evidence type="ECO:0000256" key="2">
    <source>
        <dbReference type="ARBA" id="ARBA00022723"/>
    </source>
</evidence>
<dbReference type="EMBL" id="JAVXUP010000660">
    <property type="protein sequence ID" value="KAK3023368.1"/>
    <property type="molecule type" value="Genomic_DNA"/>
</dbReference>
<name>A0AA89B2F5_9ASTE</name>
<organism evidence="4 5">
    <name type="scientific">Escallonia herrerae</name>
    <dbReference type="NCBI Taxonomy" id="1293975"/>
    <lineage>
        <taxon>Eukaryota</taxon>
        <taxon>Viridiplantae</taxon>
        <taxon>Streptophyta</taxon>
        <taxon>Embryophyta</taxon>
        <taxon>Tracheophyta</taxon>
        <taxon>Spermatophyta</taxon>
        <taxon>Magnoliopsida</taxon>
        <taxon>eudicotyledons</taxon>
        <taxon>Gunneridae</taxon>
        <taxon>Pentapetalae</taxon>
        <taxon>asterids</taxon>
        <taxon>campanulids</taxon>
        <taxon>Escalloniales</taxon>
        <taxon>Escalloniaceae</taxon>
        <taxon>Escallonia</taxon>
    </lineage>
</organism>
<keyword evidence="5" id="KW-1185">Reference proteome</keyword>
<proteinExistence type="predicted"/>
<comment type="cofactor">
    <cofactor evidence="1">
        <name>a divalent metal cation</name>
        <dbReference type="ChEBI" id="CHEBI:60240"/>
    </cofactor>
</comment>
<dbReference type="GO" id="GO:0046872">
    <property type="term" value="F:metal ion binding"/>
    <property type="evidence" value="ECO:0007669"/>
    <property type="project" value="UniProtKB-KW"/>
</dbReference>
<keyword evidence="2" id="KW-0479">Metal-binding</keyword>
<evidence type="ECO:0000259" key="3">
    <source>
        <dbReference type="Pfam" id="PF13359"/>
    </source>
</evidence>
<reference evidence="4" key="1">
    <citation type="submission" date="2022-12" db="EMBL/GenBank/DDBJ databases">
        <title>Draft genome assemblies for two species of Escallonia (Escalloniales).</title>
        <authorList>
            <person name="Chanderbali A."/>
            <person name="Dervinis C."/>
            <person name="Anghel I."/>
            <person name="Soltis D."/>
            <person name="Soltis P."/>
            <person name="Zapata F."/>
        </authorList>
    </citation>
    <scope>NUCLEOTIDE SEQUENCE</scope>
    <source>
        <strain evidence="4">UCBG64.0493</strain>
        <tissue evidence="4">Leaf</tissue>
    </source>
</reference>
<comment type="caution">
    <text evidence="4">The sequence shown here is derived from an EMBL/GenBank/DDBJ whole genome shotgun (WGS) entry which is preliminary data.</text>
</comment>
<dbReference type="AlphaFoldDB" id="A0AA89B2F5"/>
<feature type="domain" description="DDE Tnp4" evidence="3">
    <location>
        <begin position="24"/>
        <end position="63"/>
    </location>
</feature>
<evidence type="ECO:0000313" key="5">
    <source>
        <dbReference type="Proteomes" id="UP001188597"/>
    </source>
</evidence>
<protein>
    <recommendedName>
        <fullName evidence="3">DDE Tnp4 domain-containing protein</fullName>
    </recommendedName>
</protein>
<evidence type="ECO:0000313" key="4">
    <source>
        <dbReference type="EMBL" id="KAK3023368.1"/>
    </source>
</evidence>
<dbReference type="Pfam" id="PF13359">
    <property type="entry name" value="DDE_Tnp_4"/>
    <property type="match status" value="1"/>
</dbReference>
<gene>
    <name evidence="4" type="ORF">RJ639_043449</name>
</gene>
<sequence length="85" mass="10106">MKGYLTPYKGPNICYHLCEFCQGNQAACIPKRRQEKFNYFHSSLRNIVERAFGVWKARWAIMNDMPYYDFDDQLSSAKMINLENK</sequence>
<dbReference type="InterPro" id="IPR027806">
    <property type="entry name" value="HARBI1_dom"/>
</dbReference>
<evidence type="ECO:0000256" key="1">
    <source>
        <dbReference type="ARBA" id="ARBA00001968"/>
    </source>
</evidence>